<dbReference type="Pfam" id="PF01472">
    <property type="entry name" value="PUA"/>
    <property type="match status" value="1"/>
</dbReference>
<dbReference type="InterPro" id="IPR004521">
    <property type="entry name" value="Uncharacterised_CHP00451"/>
</dbReference>
<protein>
    <submittedName>
        <fullName evidence="2">H/ACA RNA-protein complex component Cbf5p</fullName>
    </submittedName>
</protein>
<evidence type="ECO:0000259" key="1">
    <source>
        <dbReference type="SMART" id="SM00359"/>
    </source>
</evidence>
<name>A0A150J344_9EURY</name>
<dbReference type="STRING" id="1705564.APG08_01122"/>
<dbReference type="InterPro" id="IPR022430">
    <property type="entry name" value="CHP03684"/>
</dbReference>
<dbReference type="PROSITE" id="PS50890">
    <property type="entry name" value="PUA"/>
    <property type="match status" value="1"/>
</dbReference>
<dbReference type="EMBL" id="LNGC01000053">
    <property type="protein sequence ID" value="KYC51622.1"/>
    <property type="molecule type" value="Genomic_DNA"/>
</dbReference>
<feature type="domain" description="PUA" evidence="1">
    <location>
        <begin position="83"/>
        <end position="158"/>
    </location>
</feature>
<dbReference type="GO" id="GO:0003723">
    <property type="term" value="F:RNA binding"/>
    <property type="evidence" value="ECO:0007669"/>
    <property type="project" value="InterPro"/>
</dbReference>
<sequence>MKKKPVHDLKKGEIKDILNSIRNLFGETILQNIDSKSSFKISNLDENIDIIYVNDAPSFLKLKDNFIPSLKLLVSLKKDEIPRRIVIDMGAVPFISKGADVMRPGIKEVDSQIEKDGPVIIIDEKHGKPIAVGIALYSSEEISSMKEGKVIKTLHYIGDKIWQGL</sequence>
<dbReference type="AlphaFoldDB" id="A0A150J344"/>
<evidence type="ECO:0000313" key="3">
    <source>
        <dbReference type="Proteomes" id="UP000075398"/>
    </source>
</evidence>
<dbReference type="PIRSF" id="PIRSF005067">
    <property type="entry name" value="Tma_RNA-bind_prd"/>
    <property type="match status" value="1"/>
</dbReference>
<dbReference type="InterPro" id="IPR015266">
    <property type="entry name" value="DUF1947"/>
</dbReference>
<dbReference type="PANTHER" id="PTHR22798:SF0">
    <property type="entry name" value="MALIGNANT T-CELL-AMPLIFIED SEQUENCE 1"/>
    <property type="match status" value="1"/>
</dbReference>
<reference evidence="2 3" key="1">
    <citation type="journal article" date="2016" name="ISME J.">
        <title>Chasing the elusive Euryarchaeota class WSA2: genomes reveal a uniquely fastidious methyl-reducing methanogen.</title>
        <authorList>
            <person name="Nobu M.K."/>
            <person name="Narihiro T."/>
            <person name="Kuroda K."/>
            <person name="Mei R."/>
            <person name="Liu W.T."/>
        </authorList>
    </citation>
    <scope>NUCLEOTIDE SEQUENCE [LARGE SCALE GENOMIC DNA]</scope>
    <source>
        <strain evidence="2">U1lsi0528_Bin055</strain>
    </source>
</reference>
<dbReference type="InterPro" id="IPR016437">
    <property type="entry name" value="MCT-1/Tma20"/>
</dbReference>
<gene>
    <name evidence="2" type="ORF">AMQ22_01252</name>
</gene>
<organism evidence="2 3">
    <name type="scientific">Candidatus Methanofastidiosum methylothiophilum</name>
    <dbReference type="NCBI Taxonomy" id="1705564"/>
    <lineage>
        <taxon>Archaea</taxon>
        <taxon>Methanobacteriati</taxon>
        <taxon>Methanobacteriota</taxon>
        <taxon>Stenosarchaea group</taxon>
        <taxon>Candidatus Methanofastidiosia</taxon>
        <taxon>Candidatus Methanofastidiosales</taxon>
        <taxon>Candidatus Methanofastidiosaceae</taxon>
        <taxon>Candidatus Methanofastidiosum</taxon>
    </lineage>
</organism>
<comment type="caution">
    <text evidence="2">The sequence shown here is derived from an EMBL/GenBank/DDBJ whole genome shotgun (WGS) entry which is preliminary data.</text>
</comment>
<dbReference type="Gene3D" id="2.30.130.10">
    <property type="entry name" value="PUA domain"/>
    <property type="match status" value="1"/>
</dbReference>
<dbReference type="InterPro" id="IPR036974">
    <property type="entry name" value="PUA_sf"/>
</dbReference>
<dbReference type="SMART" id="SM00359">
    <property type="entry name" value="PUA"/>
    <property type="match status" value="1"/>
</dbReference>
<dbReference type="NCBIfam" id="TIGR03684">
    <property type="entry name" value="arCOG00985"/>
    <property type="match status" value="1"/>
</dbReference>
<dbReference type="InterPro" id="IPR015947">
    <property type="entry name" value="PUA-like_sf"/>
</dbReference>
<dbReference type="Pfam" id="PF09183">
    <property type="entry name" value="DUF1947"/>
    <property type="match status" value="1"/>
</dbReference>
<dbReference type="NCBIfam" id="TIGR00451">
    <property type="entry name" value="unchar_dom_2"/>
    <property type="match status" value="1"/>
</dbReference>
<proteinExistence type="predicted"/>
<dbReference type="Gene3D" id="3.10.450.120">
    <property type="entry name" value="Pre-PUA domain, domain 1"/>
    <property type="match status" value="1"/>
</dbReference>
<dbReference type="InterPro" id="IPR002478">
    <property type="entry name" value="PUA"/>
</dbReference>
<dbReference type="GO" id="GO:0001731">
    <property type="term" value="P:formation of translation preinitiation complex"/>
    <property type="evidence" value="ECO:0007669"/>
    <property type="project" value="TreeGrafter"/>
</dbReference>
<dbReference type="CDD" id="cd21154">
    <property type="entry name" value="PUA_MJ1432-like"/>
    <property type="match status" value="1"/>
</dbReference>
<evidence type="ECO:0000313" key="2">
    <source>
        <dbReference type="EMBL" id="KYC51622.1"/>
    </source>
</evidence>
<accession>A0A150J344</accession>
<dbReference type="PANTHER" id="PTHR22798">
    <property type="entry name" value="MCT-1 PROTEIN"/>
    <property type="match status" value="1"/>
</dbReference>
<dbReference type="Proteomes" id="UP000075398">
    <property type="component" value="Unassembled WGS sequence"/>
</dbReference>
<dbReference type="SUPFAM" id="SSF88697">
    <property type="entry name" value="PUA domain-like"/>
    <property type="match status" value="1"/>
</dbReference>